<protein>
    <recommendedName>
        <fullName evidence="3">Cof subfamily of IIB subfamily of haloacid dehalogenase superfamily/HAD-superfamily hydrolase, subfamily IIB</fullName>
    </recommendedName>
</protein>
<dbReference type="SFLD" id="SFLDS00003">
    <property type="entry name" value="Haloacid_Dehalogenase"/>
    <property type="match status" value="1"/>
</dbReference>
<dbReference type="NCBIfam" id="TIGR00099">
    <property type="entry name" value="Cof-subfamily"/>
    <property type="match status" value="1"/>
</dbReference>
<dbReference type="InterPro" id="IPR023214">
    <property type="entry name" value="HAD_sf"/>
</dbReference>
<dbReference type="STRING" id="1122934.SAMN02745691_01195"/>
<dbReference type="InterPro" id="IPR006379">
    <property type="entry name" value="HAD-SF_hydro_IIB"/>
</dbReference>
<reference evidence="1 2" key="1">
    <citation type="submission" date="2016-11" db="EMBL/GenBank/DDBJ databases">
        <authorList>
            <person name="Jaros S."/>
            <person name="Januszkiewicz K."/>
            <person name="Wedrychowicz H."/>
        </authorList>
    </citation>
    <scope>NUCLEOTIDE SEQUENCE [LARGE SCALE GENOMIC DNA]</scope>
    <source>
        <strain evidence="1 2">DSM 15970</strain>
    </source>
</reference>
<dbReference type="PROSITE" id="PS01229">
    <property type="entry name" value="COF_2"/>
    <property type="match status" value="1"/>
</dbReference>
<dbReference type="AlphaFoldDB" id="A0A1M6FTI0"/>
<evidence type="ECO:0000313" key="2">
    <source>
        <dbReference type="Proteomes" id="UP000184342"/>
    </source>
</evidence>
<dbReference type="GO" id="GO:0005829">
    <property type="term" value="C:cytosol"/>
    <property type="evidence" value="ECO:0007669"/>
    <property type="project" value="TreeGrafter"/>
</dbReference>
<dbReference type="GO" id="GO:0016791">
    <property type="term" value="F:phosphatase activity"/>
    <property type="evidence" value="ECO:0007669"/>
    <property type="project" value="UniProtKB-ARBA"/>
</dbReference>
<dbReference type="Gene3D" id="3.40.50.1000">
    <property type="entry name" value="HAD superfamily/HAD-like"/>
    <property type="match status" value="1"/>
</dbReference>
<proteinExistence type="predicted"/>
<dbReference type="PANTHER" id="PTHR10000:SF25">
    <property type="entry name" value="PHOSPHATASE YKRA-RELATED"/>
    <property type="match status" value="1"/>
</dbReference>
<name>A0A1M6FTI0_9FIRM</name>
<dbReference type="EMBL" id="FQYT01000010">
    <property type="protein sequence ID" value="SHJ00953.1"/>
    <property type="molecule type" value="Genomic_DNA"/>
</dbReference>
<dbReference type="InterPro" id="IPR000150">
    <property type="entry name" value="Cof"/>
</dbReference>
<keyword evidence="2" id="KW-1185">Reference proteome</keyword>
<dbReference type="Pfam" id="PF08282">
    <property type="entry name" value="Hydrolase_3"/>
    <property type="match status" value="1"/>
</dbReference>
<evidence type="ECO:0000313" key="1">
    <source>
        <dbReference type="EMBL" id="SHJ00953.1"/>
    </source>
</evidence>
<dbReference type="Gene3D" id="3.30.1240.10">
    <property type="match status" value="1"/>
</dbReference>
<dbReference type="PANTHER" id="PTHR10000">
    <property type="entry name" value="PHOSPHOSERINE PHOSPHATASE"/>
    <property type="match status" value="1"/>
</dbReference>
<dbReference type="SFLD" id="SFLDG01140">
    <property type="entry name" value="C2.B:_Phosphomannomutase_and_P"/>
    <property type="match status" value="1"/>
</dbReference>
<sequence length="261" mass="29759">MMKKMVFFDIDGTIYDYEKGIPESTIVAIKRIREKGALAIINTGRTRAMIFDEILNIGFDGIIAGGGTYVEHQGKILADYNMEPEEAKELIINIRKHGFVPLPEGRDYLYFDEHELNEEFVKIYNIYKSKIPDRILPIDYTTMQAAKVSGRFTKISDWEGLNRQLGGKYNIVNHGNHLIEVLPGQYSKAVGIQTLLDHLKLEKVKTYAFGDSFNDLEMLRFVEHGILMGNADPEMKKLFNLHTTDIFNDGIYNGLDKCGLL</sequence>
<dbReference type="InterPro" id="IPR036412">
    <property type="entry name" value="HAD-like_sf"/>
</dbReference>
<accession>A0A1M6FTI0</accession>
<dbReference type="GO" id="GO:0000287">
    <property type="term" value="F:magnesium ion binding"/>
    <property type="evidence" value="ECO:0007669"/>
    <property type="project" value="TreeGrafter"/>
</dbReference>
<dbReference type="SUPFAM" id="SSF56784">
    <property type="entry name" value="HAD-like"/>
    <property type="match status" value="1"/>
</dbReference>
<gene>
    <name evidence="1" type="ORF">SAMN02745691_01195</name>
</gene>
<evidence type="ECO:0008006" key="3">
    <source>
        <dbReference type="Google" id="ProtNLM"/>
    </source>
</evidence>
<organism evidence="1 2">
    <name type="scientific">Parasporobacterium paucivorans DSM 15970</name>
    <dbReference type="NCBI Taxonomy" id="1122934"/>
    <lineage>
        <taxon>Bacteria</taxon>
        <taxon>Bacillati</taxon>
        <taxon>Bacillota</taxon>
        <taxon>Clostridia</taxon>
        <taxon>Lachnospirales</taxon>
        <taxon>Lachnospiraceae</taxon>
        <taxon>Parasporobacterium</taxon>
    </lineage>
</organism>
<dbReference type="OrthoDB" id="9810101at2"/>
<dbReference type="NCBIfam" id="TIGR01484">
    <property type="entry name" value="HAD-SF-IIB"/>
    <property type="match status" value="1"/>
</dbReference>
<dbReference type="Proteomes" id="UP000184342">
    <property type="component" value="Unassembled WGS sequence"/>
</dbReference>